<sequence>MKKLTQQTYKSLGLIVTVLVVGGLVFTSTPEPSVVAQQAQPIPSANDDVRIVAGLLLAQELLDIASKEAVTPDGMFKLATQPIQDKGPEMGRQWSDSASARCCRHKQLGPQRAPLVEQRDQSHS</sequence>
<protein>
    <submittedName>
        <fullName evidence="2">Uncharacterized protein</fullName>
    </submittedName>
</protein>
<evidence type="ECO:0000313" key="2">
    <source>
        <dbReference type="EMBL" id="BAL58373.1"/>
    </source>
</evidence>
<accession>H5SQD7</accession>
<reference evidence="2" key="2">
    <citation type="journal article" date="2012" name="PLoS ONE">
        <title>A Deeply Branching Thermophilic Bacterium with an Ancient Acetyl-CoA Pathway Dominates a Subsurface Ecosystem.</title>
        <authorList>
            <person name="Takami H."/>
            <person name="Noguchi H."/>
            <person name="Takaki Y."/>
            <person name="Uchiyama I."/>
            <person name="Toyoda A."/>
            <person name="Nishi S."/>
            <person name="Chee G.-J."/>
            <person name="Arai W."/>
            <person name="Nunoura T."/>
            <person name="Itoh T."/>
            <person name="Hattori M."/>
            <person name="Takai K."/>
        </authorList>
    </citation>
    <scope>NUCLEOTIDE SEQUENCE</scope>
</reference>
<evidence type="ECO:0000256" key="1">
    <source>
        <dbReference type="SAM" id="MobiDB-lite"/>
    </source>
</evidence>
<dbReference type="AlphaFoldDB" id="H5SQD7"/>
<proteinExistence type="predicted"/>
<organism evidence="2">
    <name type="scientific">Acetithermum autotrophicum</name>
    <dbReference type="NCBI Taxonomy" id="1446466"/>
    <lineage>
        <taxon>Bacteria</taxon>
        <taxon>Candidatus Bipolaricaulota</taxon>
        <taxon>Candidatus Acetithermum</taxon>
    </lineage>
</organism>
<dbReference type="EMBL" id="AP011800">
    <property type="protein sequence ID" value="BAL58373.1"/>
    <property type="molecule type" value="Genomic_DNA"/>
</dbReference>
<feature type="region of interest" description="Disordered" evidence="1">
    <location>
        <begin position="80"/>
        <end position="124"/>
    </location>
</feature>
<reference evidence="2" key="1">
    <citation type="journal article" date="2005" name="Environ. Microbiol.">
        <title>Genetic and functional properties of uncultivated thermophilic crenarchaeotes from a subsurface gold mine as revealed by analysis of genome fragments.</title>
        <authorList>
            <person name="Nunoura T."/>
            <person name="Hirayama H."/>
            <person name="Takami H."/>
            <person name="Oida H."/>
            <person name="Nishi S."/>
            <person name="Shimamura S."/>
            <person name="Suzuki Y."/>
            <person name="Inagaki F."/>
            <person name="Takai K."/>
            <person name="Nealson K.H."/>
            <person name="Horikoshi K."/>
        </authorList>
    </citation>
    <scope>NUCLEOTIDE SEQUENCE</scope>
</reference>
<name>H5SQD7_ACEAU</name>
<gene>
    <name evidence="2" type="ORF">HGMM_OP1C068</name>
</gene>